<name>A0A7N0T447_KALFE</name>
<evidence type="ECO:0000313" key="3">
    <source>
        <dbReference type="Proteomes" id="UP000594263"/>
    </source>
</evidence>
<dbReference type="PANTHER" id="PTHR33052">
    <property type="entry name" value="DUF4228 DOMAIN PROTEIN-RELATED"/>
    <property type="match status" value="1"/>
</dbReference>
<evidence type="ECO:0000256" key="1">
    <source>
        <dbReference type="SAM" id="MobiDB-lite"/>
    </source>
</evidence>
<dbReference type="Proteomes" id="UP000594263">
    <property type="component" value="Unplaced"/>
</dbReference>
<accession>A0A7N0T447</accession>
<evidence type="ECO:0000313" key="2">
    <source>
        <dbReference type="EnsemblPlants" id="Kaladp0022s0076.1.v1.1.CDS.1"/>
    </source>
</evidence>
<dbReference type="Gramene" id="Kaladp0022s0076.1.v1.1">
    <property type="protein sequence ID" value="Kaladp0022s0076.1.v1.1.CDS.1"/>
    <property type="gene ID" value="Kaladp0022s0076.v1.1"/>
</dbReference>
<dbReference type="Pfam" id="PF14009">
    <property type="entry name" value="PADRE"/>
    <property type="match status" value="1"/>
</dbReference>
<keyword evidence="3" id="KW-1185">Reference proteome</keyword>
<reference evidence="2" key="1">
    <citation type="submission" date="2021-01" db="UniProtKB">
        <authorList>
            <consortium name="EnsemblPlants"/>
        </authorList>
    </citation>
    <scope>IDENTIFICATION</scope>
</reference>
<protein>
    <submittedName>
        <fullName evidence="2">Uncharacterized protein</fullName>
    </submittedName>
</protein>
<dbReference type="InterPro" id="IPR025322">
    <property type="entry name" value="PADRE_dom"/>
</dbReference>
<organism evidence="2 3">
    <name type="scientific">Kalanchoe fedtschenkoi</name>
    <name type="common">Lavender scallops</name>
    <name type="synonym">South American air plant</name>
    <dbReference type="NCBI Taxonomy" id="63787"/>
    <lineage>
        <taxon>Eukaryota</taxon>
        <taxon>Viridiplantae</taxon>
        <taxon>Streptophyta</taxon>
        <taxon>Embryophyta</taxon>
        <taxon>Tracheophyta</taxon>
        <taxon>Spermatophyta</taxon>
        <taxon>Magnoliopsida</taxon>
        <taxon>eudicotyledons</taxon>
        <taxon>Gunneridae</taxon>
        <taxon>Pentapetalae</taxon>
        <taxon>Saxifragales</taxon>
        <taxon>Crassulaceae</taxon>
        <taxon>Kalanchoe</taxon>
    </lineage>
</organism>
<proteinExistence type="predicted"/>
<sequence>MGNKCVPQARPDIVSQPGWGDPTNRAPASVFSVLDGRLKEFKRATTAGEVVKSDDDAFLASSESMEVGLHVPRVPSDEVLQPGQLYFVLPGSFFLSPLSLHDLCDLAVKAGAALGARRGRRGADEAAAKGCYPEVAHMFDRVEKLMLRNGSFGKS</sequence>
<dbReference type="EnsemblPlants" id="Kaladp0022s0076.1.v1.1">
    <property type="protein sequence ID" value="Kaladp0022s0076.1.v1.1.CDS.1"/>
    <property type="gene ID" value="Kaladp0022s0076.v1.1"/>
</dbReference>
<feature type="region of interest" description="Disordered" evidence="1">
    <location>
        <begin position="1"/>
        <end position="21"/>
    </location>
</feature>
<dbReference type="AlphaFoldDB" id="A0A7N0T447"/>